<comment type="caution">
    <text evidence="3">The sequence shown here is derived from an EMBL/GenBank/DDBJ whole genome shotgun (WGS) entry which is preliminary data.</text>
</comment>
<accession>A0A100XHA9</accession>
<feature type="compositionally biased region" description="Pro residues" evidence="1">
    <location>
        <begin position="115"/>
        <end position="127"/>
    </location>
</feature>
<name>A0A100XHA9_MYCTH</name>
<feature type="compositionally biased region" description="Low complexity" evidence="1">
    <location>
        <begin position="90"/>
        <end position="114"/>
    </location>
</feature>
<dbReference type="OrthoDB" id="4635405at2"/>
<gene>
    <name evidence="3" type="ORF">RMCT_3626</name>
</gene>
<dbReference type="RefSeq" id="WP_003925413.1">
    <property type="nucleotide sequence ID" value="NZ_BCTB01000048.1"/>
</dbReference>
<feature type="chain" id="PRO_5039234706" evidence="2">
    <location>
        <begin position="34"/>
        <end position="133"/>
    </location>
</feature>
<feature type="signal peptide" evidence="2">
    <location>
        <begin position="1"/>
        <end position="33"/>
    </location>
</feature>
<evidence type="ECO:0000256" key="2">
    <source>
        <dbReference type="SAM" id="SignalP"/>
    </source>
</evidence>
<evidence type="ECO:0000313" key="4">
    <source>
        <dbReference type="Proteomes" id="UP000069654"/>
    </source>
</evidence>
<feature type="region of interest" description="Disordered" evidence="1">
    <location>
        <begin position="70"/>
        <end position="133"/>
    </location>
</feature>
<dbReference type="AlphaFoldDB" id="A0A100XHA9"/>
<protein>
    <submittedName>
        <fullName evidence="3">Uncharacterized protein</fullName>
    </submittedName>
</protein>
<reference evidence="3 4" key="1">
    <citation type="journal article" date="2016" name="Genome Announc.">
        <title>Draft Genome Sequences of Five Rapidly Growing Mycobacterium Species, M. thermoresistibile, M. fortuitum subsp. acetamidolyticum, M. canariasense, M. brisbanense, and M. novocastrense.</title>
        <authorList>
            <person name="Katahira K."/>
            <person name="Ogura Y."/>
            <person name="Gotoh Y."/>
            <person name="Hayashi T."/>
        </authorList>
    </citation>
    <scope>NUCLEOTIDE SEQUENCE [LARGE SCALE GENOMIC DNA]</scope>
    <source>
        <strain evidence="3 4">JCM6362</strain>
    </source>
</reference>
<evidence type="ECO:0000313" key="3">
    <source>
        <dbReference type="EMBL" id="GAT16657.1"/>
    </source>
</evidence>
<evidence type="ECO:0000256" key="1">
    <source>
        <dbReference type="SAM" id="MobiDB-lite"/>
    </source>
</evidence>
<proteinExistence type="predicted"/>
<organism evidence="3 4">
    <name type="scientific">Mycolicibacterium thermoresistibile</name>
    <name type="common">Mycobacterium thermoresistibile</name>
    <dbReference type="NCBI Taxonomy" id="1797"/>
    <lineage>
        <taxon>Bacteria</taxon>
        <taxon>Bacillati</taxon>
        <taxon>Actinomycetota</taxon>
        <taxon>Actinomycetes</taxon>
        <taxon>Mycobacteriales</taxon>
        <taxon>Mycobacteriaceae</taxon>
        <taxon>Mycolicibacterium</taxon>
    </lineage>
</organism>
<dbReference type="Proteomes" id="UP000069654">
    <property type="component" value="Unassembled WGS sequence"/>
</dbReference>
<reference evidence="4" key="2">
    <citation type="submission" date="2016-02" db="EMBL/GenBank/DDBJ databases">
        <title>Draft genome sequence of five rapidly growing Mycobacterium species.</title>
        <authorList>
            <person name="Katahira K."/>
            <person name="Gotou Y."/>
            <person name="Iida K."/>
            <person name="Ogura Y."/>
            <person name="Hayashi T."/>
        </authorList>
    </citation>
    <scope>NUCLEOTIDE SEQUENCE [LARGE SCALE GENOMIC DNA]</scope>
    <source>
        <strain evidence="4">JCM6362</strain>
    </source>
</reference>
<keyword evidence="2" id="KW-0732">Signal</keyword>
<dbReference type="EMBL" id="BCTB01000048">
    <property type="protein sequence ID" value="GAT16657.1"/>
    <property type="molecule type" value="Genomic_DNA"/>
</dbReference>
<sequence length="133" mass="13961">MTDHISHRNTRYLGRLATACGTALLAFGLAANAAAVPDDDPWDIEEYDNCMKKTIRDPVKCCFDSGGIPDPTTPDEYGWPTCRAPSAETQGDQPGPRGIPPGQISDLPAVVLDPAQPPPAVVPPTVPVGPAMG</sequence>